<comment type="caution">
    <text evidence="9">The sequence shown here is derived from an EMBL/GenBank/DDBJ whole genome shotgun (WGS) entry which is preliminary data.</text>
</comment>
<keyword evidence="4 7" id="KW-0812">Transmembrane</keyword>
<feature type="transmembrane region" description="Helical" evidence="8">
    <location>
        <begin position="37"/>
        <end position="62"/>
    </location>
</feature>
<organism evidence="9 10">
    <name type="scientific">Microbulbifer flavimaris</name>
    <dbReference type="NCBI Taxonomy" id="1781068"/>
    <lineage>
        <taxon>Bacteria</taxon>
        <taxon>Pseudomonadati</taxon>
        <taxon>Pseudomonadota</taxon>
        <taxon>Gammaproteobacteria</taxon>
        <taxon>Cellvibrionales</taxon>
        <taxon>Microbulbiferaceae</taxon>
        <taxon>Microbulbifer</taxon>
    </lineage>
</organism>
<evidence type="ECO:0000256" key="7">
    <source>
        <dbReference type="RuleBase" id="RU003639"/>
    </source>
</evidence>
<dbReference type="PANTHER" id="PTHR11058">
    <property type="entry name" value="NADH-UBIQUINONE OXIDOREDUCTASE CHAIN 3"/>
    <property type="match status" value="1"/>
</dbReference>
<evidence type="ECO:0000256" key="6">
    <source>
        <dbReference type="ARBA" id="ARBA00023136"/>
    </source>
</evidence>
<keyword evidence="3" id="KW-0813">Transport</keyword>
<dbReference type="Pfam" id="PF00507">
    <property type="entry name" value="Oxidored_q4"/>
    <property type="match status" value="1"/>
</dbReference>
<comment type="function">
    <text evidence="7">NDH-1 shuttles electrons from NADH, via FMN and iron-sulfur (Fe-S) centers, to quinones in the respiratory chain.</text>
</comment>
<name>A0ABX4HWW8_9GAMM</name>
<dbReference type="Gene3D" id="1.20.58.1610">
    <property type="entry name" value="NADH:ubiquinone/plastoquinone oxidoreductase, chain 3"/>
    <property type="match status" value="1"/>
</dbReference>
<evidence type="ECO:0000256" key="5">
    <source>
        <dbReference type="ARBA" id="ARBA00022989"/>
    </source>
</evidence>
<reference evidence="9" key="1">
    <citation type="submission" date="2017-08" db="EMBL/GenBank/DDBJ databases">
        <title>Microbulbifer marisrubri sp. nov., a halophilic alphaproteobacterium isolated from marine sediment of the Yellow Sea, China.</title>
        <authorList>
            <person name="Zhang G."/>
            <person name="Xiong Q."/>
        </authorList>
    </citation>
    <scope>NUCLEOTIDE SEQUENCE [LARGE SCALE GENOMIC DNA]</scope>
    <source>
        <strain evidence="9">WRN-8</strain>
    </source>
</reference>
<dbReference type="InterPro" id="IPR000440">
    <property type="entry name" value="NADH_UbQ/plastoQ_OxRdtase_su3"/>
</dbReference>
<gene>
    <name evidence="9" type="ORF">AWR36_013295</name>
</gene>
<keyword evidence="10" id="KW-1185">Reference proteome</keyword>
<keyword evidence="7" id="KW-0520">NAD</keyword>
<keyword evidence="5 8" id="KW-1133">Transmembrane helix</keyword>
<feature type="transmembrane region" description="Helical" evidence="8">
    <location>
        <begin position="68"/>
        <end position="89"/>
    </location>
</feature>
<evidence type="ECO:0000313" key="10">
    <source>
        <dbReference type="Proteomes" id="UP000218427"/>
    </source>
</evidence>
<protein>
    <recommendedName>
        <fullName evidence="7">NADH-quinone oxidoreductase subunit</fullName>
        <ecNumber evidence="7">7.1.1.-</ecNumber>
    </recommendedName>
</protein>
<sequence>MLVLSHLLGQRRSDPATHQPYESGIVSQGSARLRFAVNYYVVAILFIIFDLEAVFLFAWAVAFREAGLAGFVEAAVFIAILLVGLVYLWRLGALDWGGRQLSLEQRQQEKPP</sequence>
<comment type="catalytic activity">
    <reaction evidence="7">
        <text>a quinone + NADH + 5 H(+)(in) = a quinol + NAD(+) + 4 H(+)(out)</text>
        <dbReference type="Rhea" id="RHEA:57888"/>
        <dbReference type="ChEBI" id="CHEBI:15378"/>
        <dbReference type="ChEBI" id="CHEBI:24646"/>
        <dbReference type="ChEBI" id="CHEBI:57540"/>
        <dbReference type="ChEBI" id="CHEBI:57945"/>
        <dbReference type="ChEBI" id="CHEBI:132124"/>
    </reaction>
</comment>
<evidence type="ECO:0000256" key="1">
    <source>
        <dbReference type="ARBA" id="ARBA00004370"/>
    </source>
</evidence>
<dbReference type="PANTHER" id="PTHR11058:SF21">
    <property type="entry name" value="NADH-QUINONE OXIDOREDUCTASE SUBUNIT A"/>
    <property type="match status" value="1"/>
</dbReference>
<dbReference type="InterPro" id="IPR038430">
    <property type="entry name" value="NDAH_ubi_oxred_su3_sf"/>
</dbReference>
<evidence type="ECO:0000256" key="4">
    <source>
        <dbReference type="ARBA" id="ARBA00022692"/>
    </source>
</evidence>
<dbReference type="EC" id="7.1.1.-" evidence="7"/>
<keyword evidence="7" id="KW-0874">Quinone</keyword>
<evidence type="ECO:0000313" key="9">
    <source>
        <dbReference type="EMBL" id="PCO04604.1"/>
    </source>
</evidence>
<proteinExistence type="inferred from homology"/>
<evidence type="ECO:0000256" key="2">
    <source>
        <dbReference type="ARBA" id="ARBA00008472"/>
    </source>
</evidence>
<accession>A0ABX4HWW8</accession>
<evidence type="ECO:0000256" key="8">
    <source>
        <dbReference type="SAM" id="Phobius"/>
    </source>
</evidence>
<dbReference type="Proteomes" id="UP000218427">
    <property type="component" value="Unassembled WGS sequence"/>
</dbReference>
<comment type="similarity">
    <text evidence="2 7">Belongs to the complex I subunit 3 family.</text>
</comment>
<dbReference type="EMBL" id="LRFG02000005">
    <property type="protein sequence ID" value="PCO04604.1"/>
    <property type="molecule type" value="Genomic_DNA"/>
</dbReference>
<keyword evidence="6 8" id="KW-0472">Membrane</keyword>
<comment type="subcellular location">
    <subcellularLocation>
        <location evidence="7">Cell membrane</location>
        <topology evidence="7">Multi-pass membrane protein</topology>
    </subcellularLocation>
    <subcellularLocation>
        <location evidence="1">Membrane</location>
    </subcellularLocation>
</comment>
<evidence type="ECO:0000256" key="3">
    <source>
        <dbReference type="ARBA" id="ARBA00022448"/>
    </source>
</evidence>